<keyword evidence="2" id="KW-0808">Transferase</keyword>
<reference evidence="2" key="2">
    <citation type="submission" date="2022-01" db="EMBL/GenBank/DDBJ databases">
        <authorList>
            <person name="Yamashiro T."/>
            <person name="Shiraishi A."/>
            <person name="Satake H."/>
            <person name="Nakayama K."/>
        </authorList>
    </citation>
    <scope>NUCLEOTIDE SEQUENCE</scope>
</reference>
<dbReference type="InterPro" id="IPR005162">
    <property type="entry name" value="Retrotrans_gag_dom"/>
</dbReference>
<dbReference type="Pfam" id="PF03732">
    <property type="entry name" value="Retrotrans_gag"/>
    <property type="match status" value="1"/>
</dbReference>
<keyword evidence="3" id="KW-1185">Reference proteome</keyword>
<dbReference type="PANTHER" id="PTHR33223">
    <property type="entry name" value="CCHC-TYPE DOMAIN-CONTAINING PROTEIN"/>
    <property type="match status" value="1"/>
</dbReference>
<proteinExistence type="predicted"/>
<organism evidence="2 3">
    <name type="scientific">Tanacetum coccineum</name>
    <dbReference type="NCBI Taxonomy" id="301880"/>
    <lineage>
        <taxon>Eukaryota</taxon>
        <taxon>Viridiplantae</taxon>
        <taxon>Streptophyta</taxon>
        <taxon>Embryophyta</taxon>
        <taxon>Tracheophyta</taxon>
        <taxon>Spermatophyta</taxon>
        <taxon>Magnoliopsida</taxon>
        <taxon>eudicotyledons</taxon>
        <taxon>Gunneridae</taxon>
        <taxon>Pentapetalae</taxon>
        <taxon>asterids</taxon>
        <taxon>campanulids</taxon>
        <taxon>Asterales</taxon>
        <taxon>Asteraceae</taxon>
        <taxon>Asteroideae</taxon>
        <taxon>Anthemideae</taxon>
        <taxon>Anthemidinae</taxon>
        <taxon>Tanacetum</taxon>
    </lineage>
</organism>
<gene>
    <name evidence="2" type="ORF">Tco_1071051</name>
</gene>
<evidence type="ECO:0000259" key="1">
    <source>
        <dbReference type="Pfam" id="PF03732"/>
    </source>
</evidence>
<dbReference type="GO" id="GO:0003964">
    <property type="term" value="F:RNA-directed DNA polymerase activity"/>
    <property type="evidence" value="ECO:0007669"/>
    <property type="project" value="UniProtKB-KW"/>
</dbReference>
<dbReference type="Proteomes" id="UP001151760">
    <property type="component" value="Unassembled WGS sequence"/>
</dbReference>
<protein>
    <submittedName>
        <fullName evidence="2">Reverse transcriptase domain-containing protein</fullName>
    </submittedName>
</protein>
<evidence type="ECO:0000313" key="2">
    <source>
        <dbReference type="EMBL" id="GJT89334.1"/>
    </source>
</evidence>
<dbReference type="PANTHER" id="PTHR33223:SF6">
    <property type="entry name" value="CCHC-TYPE DOMAIN-CONTAINING PROTEIN"/>
    <property type="match status" value="1"/>
</dbReference>
<reference evidence="2" key="1">
    <citation type="journal article" date="2022" name="Int. J. Mol. Sci.">
        <title>Draft Genome of Tanacetum Coccineum: Genomic Comparison of Closely Related Tanacetum-Family Plants.</title>
        <authorList>
            <person name="Yamashiro T."/>
            <person name="Shiraishi A."/>
            <person name="Nakayama K."/>
            <person name="Satake H."/>
        </authorList>
    </citation>
    <scope>NUCLEOTIDE SEQUENCE</scope>
</reference>
<keyword evidence="2" id="KW-0548">Nucleotidyltransferase</keyword>
<sequence length="266" mass="29844">MPPKRTSTSEAPAMTQAAIKKLVADSVTEALEAQAATMAGTSNLNRNTGPTGTPVAKTGNYKEFISCQPFYLNGMKGAVGLIRWFERTELVFSRSKCAKENKVTFASGTLTDNTLSWWNAYAQPMGVDQANQITWTELKRILTNKYCPRTKVRKMEAKLYNLTVKGNDLKPYVRRFQELAVLCPNMVLNTEKLLEAFIGGLPRSIEGNVTASKPQTLEEAINIAQRLMDQSSISLSIFCSGLSHVLLHCFRHCFRFFFLRIFLVRK</sequence>
<feature type="domain" description="Retrotransposon gag" evidence="1">
    <location>
        <begin position="105"/>
        <end position="202"/>
    </location>
</feature>
<dbReference type="EMBL" id="BQNB010019813">
    <property type="protein sequence ID" value="GJT89334.1"/>
    <property type="molecule type" value="Genomic_DNA"/>
</dbReference>
<keyword evidence="2" id="KW-0695">RNA-directed DNA polymerase</keyword>
<comment type="caution">
    <text evidence="2">The sequence shown here is derived from an EMBL/GenBank/DDBJ whole genome shotgun (WGS) entry which is preliminary data.</text>
</comment>
<name>A0ABQ5HNH3_9ASTR</name>
<evidence type="ECO:0000313" key="3">
    <source>
        <dbReference type="Proteomes" id="UP001151760"/>
    </source>
</evidence>
<accession>A0ABQ5HNH3</accession>